<comment type="caution">
    <text evidence="9">The sequence shown here is derived from an EMBL/GenBank/DDBJ whole genome shotgun (WGS) entry which is preliminary data.</text>
</comment>
<organism evidence="9 10">
    <name type="scientific">Micrococcus flavus</name>
    <dbReference type="NCBI Taxonomy" id="384602"/>
    <lineage>
        <taxon>Bacteria</taxon>
        <taxon>Bacillati</taxon>
        <taxon>Actinomycetota</taxon>
        <taxon>Actinomycetes</taxon>
        <taxon>Micrococcales</taxon>
        <taxon>Micrococcaceae</taxon>
        <taxon>Micrococcus</taxon>
    </lineage>
</organism>
<dbReference type="Proteomes" id="UP000560081">
    <property type="component" value="Unassembled WGS sequence"/>
</dbReference>
<dbReference type="InterPro" id="IPR033948">
    <property type="entry name" value="ETF_beta_N"/>
</dbReference>
<dbReference type="Gene3D" id="3.40.50.620">
    <property type="entry name" value="HUPs"/>
    <property type="match status" value="1"/>
</dbReference>
<dbReference type="InterPro" id="IPR012255">
    <property type="entry name" value="ETF_b"/>
</dbReference>
<comment type="cofactor">
    <cofactor evidence="1">
        <name>FAD</name>
        <dbReference type="ChEBI" id="CHEBI:57692"/>
    </cofactor>
</comment>
<dbReference type="GO" id="GO:0009055">
    <property type="term" value="F:electron transfer activity"/>
    <property type="evidence" value="ECO:0007669"/>
    <property type="project" value="InterPro"/>
</dbReference>
<proteinExistence type="inferred from homology"/>
<dbReference type="SUPFAM" id="SSF52402">
    <property type="entry name" value="Adenine nucleotide alpha hydrolases-like"/>
    <property type="match status" value="1"/>
</dbReference>
<dbReference type="InterPro" id="IPR014730">
    <property type="entry name" value="ETF_a/b_N"/>
</dbReference>
<sequence>MKIAVLAKQVPDTWQDRTLDMDTGMVVRDGAAEPVPDEINERVMEVALGHRDAGGDAEIVAVTMGPADATKTLRKMLAMGADAAVHVTDEALAWSDAWQTARVLAAAVERIGADVVLAGNLSTDGSSGVVPAMVAETLDRPILPHAEAIAITAEEITGTVVTEDARLQAAVPVPAVVALTEKTAEPRFPNFKNIMAAKKKPLETLTLADLGLTAGPLEADRRSVMVSAAARPERQAGPKIVDDGTAAEQVVAFLAERRLV</sequence>
<evidence type="ECO:0000259" key="8">
    <source>
        <dbReference type="SMART" id="SM00893"/>
    </source>
</evidence>
<reference evidence="9 10" key="1">
    <citation type="submission" date="2020-08" db="EMBL/GenBank/DDBJ databases">
        <title>Sequencing the genomes of 1000 actinobacteria strains.</title>
        <authorList>
            <person name="Klenk H.-P."/>
        </authorList>
    </citation>
    <scope>NUCLEOTIDE SEQUENCE [LARGE SCALE GENOMIC DNA]</scope>
    <source>
        <strain evidence="9 10">DSM 19079</strain>
    </source>
</reference>
<dbReference type="EMBL" id="JACHMC010000001">
    <property type="protein sequence ID" value="MBB4883530.1"/>
    <property type="molecule type" value="Genomic_DNA"/>
</dbReference>
<evidence type="ECO:0000256" key="3">
    <source>
        <dbReference type="ARBA" id="ARBA00011355"/>
    </source>
</evidence>
<accession>A0A4Y8WWL0</accession>
<protein>
    <recommendedName>
        <fullName evidence="4">Electron transfer flavoprotein subunit beta</fullName>
    </recommendedName>
</protein>
<dbReference type="OrthoDB" id="9804960at2"/>
<comment type="subunit">
    <text evidence="3">Heterodimer of an alpha and a beta subunit.</text>
</comment>
<dbReference type="RefSeq" id="WP_135030692.1">
    <property type="nucleotide sequence ID" value="NZ_BMLA01000011.1"/>
</dbReference>
<keyword evidence="6" id="KW-0249">Electron transport</keyword>
<evidence type="ECO:0000313" key="9">
    <source>
        <dbReference type="EMBL" id="MBB4883530.1"/>
    </source>
</evidence>
<comment type="function">
    <text evidence="7">The electron transfer flavoprotein serves as a specific electron acceptor for other dehydrogenases. It transfers the electrons to the main respiratory chain via ETF-ubiquinone oxidoreductase (ETF dehydrogenase).</text>
</comment>
<dbReference type="PIRSF" id="PIRSF000090">
    <property type="entry name" value="Beta-ETF"/>
    <property type="match status" value="1"/>
</dbReference>
<dbReference type="PANTHER" id="PTHR21294">
    <property type="entry name" value="ELECTRON TRANSFER FLAVOPROTEIN BETA-SUBUNIT"/>
    <property type="match status" value="1"/>
</dbReference>
<keyword evidence="5" id="KW-0813">Transport</keyword>
<dbReference type="InterPro" id="IPR014729">
    <property type="entry name" value="Rossmann-like_a/b/a_fold"/>
</dbReference>
<feature type="domain" description="Electron transfer flavoprotein alpha/beta-subunit N-terminal" evidence="8">
    <location>
        <begin position="24"/>
        <end position="214"/>
    </location>
</feature>
<evidence type="ECO:0000256" key="7">
    <source>
        <dbReference type="ARBA" id="ARBA00025649"/>
    </source>
</evidence>
<dbReference type="Pfam" id="PF01012">
    <property type="entry name" value="ETF"/>
    <property type="match status" value="1"/>
</dbReference>
<dbReference type="CDD" id="cd01714">
    <property type="entry name" value="ETF_beta"/>
    <property type="match status" value="1"/>
</dbReference>
<dbReference type="GO" id="GO:0005829">
    <property type="term" value="C:cytosol"/>
    <property type="evidence" value="ECO:0007669"/>
    <property type="project" value="TreeGrafter"/>
</dbReference>
<gene>
    <name evidence="9" type="ORF">BJ976_001881</name>
</gene>
<dbReference type="PANTHER" id="PTHR21294:SF8">
    <property type="entry name" value="ELECTRON TRANSFER FLAVOPROTEIN SUBUNIT BETA"/>
    <property type="match status" value="1"/>
</dbReference>
<evidence type="ECO:0000256" key="1">
    <source>
        <dbReference type="ARBA" id="ARBA00001974"/>
    </source>
</evidence>
<dbReference type="AlphaFoldDB" id="A0A4Y8WWL0"/>
<evidence type="ECO:0000256" key="6">
    <source>
        <dbReference type="ARBA" id="ARBA00022982"/>
    </source>
</evidence>
<evidence type="ECO:0000256" key="2">
    <source>
        <dbReference type="ARBA" id="ARBA00007557"/>
    </source>
</evidence>
<dbReference type="SMART" id="SM00893">
    <property type="entry name" value="ETF"/>
    <property type="match status" value="1"/>
</dbReference>
<comment type="similarity">
    <text evidence="2">Belongs to the ETF beta-subunit/FixA family.</text>
</comment>
<name>A0A4Y8WWL0_9MICC</name>
<evidence type="ECO:0000313" key="10">
    <source>
        <dbReference type="Proteomes" id="UP000560081"/>
    </source>
</evidence>
<evidence type="ECO:0000256" key="4">
    <source>
        <dbReference type="ARBA" id="ARBA00016797"/>
    </source>
</evidence>
<keyword evidence="10" id="KW-1185">Reference proteome</keyword>
<evidence type="ECO:0000256" key="5">
    <source>
        <dbReference type="ARBA" id="ARBA00022448"/>
    </source>
</evidence>